<protein>
    <submittedName>
        <fullName evidence="1">Uncharacterized protein</fullName>
    </submittedName>
</protein>
<organism evidence="1 2">
    <name type="scientific">Fusarium agapanthi</name>
    <dbReference type="NCBI Taxonomy" id="1803897"/>
    <lineage>
        <taxon>Eukaryota</taxon>
        <taxon>Fungi</taxon>
        <taxon>Dikarya</taxon>
        <taxon>Ascomycota</taxon>
        <taxon>Pezizomycotina</taxon>
        <taxon>Sordariomycetes</taxon>
        <taxon>Hypocreomycetidae</taxon>
        <taxon>Hypocreales</taxon>
        <taxon>Nectriaceae</taxon>
        <taxon>Fusarium</taxon>
        <taxon>Fusarium fujikuroi species complex</taxon>
    </lineage>
</organism>
<gene>
    <name evidence="1" type="ORF">FAGAP_6529</name>
</gene>
<dbReference type="Proteomes" id="UP000737391">
    <property type="component" value="Unassembled WGS sequence"/>
</dbReference>
<dbReference type="AlphaFoldDB" id="A0A9P5E6B2"/>
<name>A0A9P5E6B2_9HYPO</name>
<reference evidence="1" key="1">
    <citation type="submission" date="2020-01" db="EMBL/GenBank/DDBJ databases">
        <title>Identification and distribution of gene clusters putatively required for synthesis of sphingolipid metabolism inhibitors in phylogenetically diverse species of the filamentous fungus Fusarium.</title>
        <authorList>
            <person name="Kim H.-S."/>
            <person name="Busman M."/>
            <person name="Brown D.W."/>
            <person name="Divon H."/>
            <person name="Uhlig S."/>
            <person name="Proctor R.H."/>
        </authorList>
    </citation>
    <scope>NUCLEOTIDE SEQUENCE</scope>
    <source>
        <strain evidence="1">NRRL 31653</strain>
    </source>
</reference>
<proteinExistence type="predicted"/>
<comment type="caution">
    <text evidence="1">The sequence shown here is derived from an EMBL/GenBank/DDBJ whole genome shotgun (WGS) entry which is preliminary data.</text>
</comment>
<dbReference type="OrthoDB" id="2588793at2759"/>
<dbReference type="EMBL" id="LUFC02000441">
    <property type="protein sequence ID" value="KAF4497301.1"/>
    <property type="molecule type" value="Genomic_DNA"/>
</dbReference>
<sequence>MFGDSVDRYMTQFFCEEFDSKMYLPIQDKSGRQAKGICEVPAFNLTLVYLHSVGSFTYRPDWWWIENFKNVAWEERWNIFWKPHEAPMQGPSGRPDLILWQNGLWDQHAFWEGGAAMHNERGKPMTLKNRQMAWEEVRFLTARIKKIAKRLNDEFGEDVPIMFRALKVHRESGMDDAIMMEMAASYFANALGHPEVCTWLIQQPIESIITIFDCFYRHILGFPLTAKSSILSVICIFSFP</sequence>
<evidence type="ECO:0000313" key="1">
    <source>
        <dbReference type="EMBL" id="KAF4497301.1"/>
    </source>
</evidence>
<keyword evidence="2" id="KW-1185">Reference proteome</keyword>
<evidence type="ECO:0000313" key="2">
    <source>
        <dbReference type="Proteomes" id="UP000737391"/>
    </source>
</evidence>
<accession>A0A9P5E6B2</accession>